<reference evidence="1 2" key="1">
    <citation type="submission" date="2021-12" db="EMBL/GenBank/DDBJ databases">
        <title>Discovery of the Pendulisporaceae a myxobacterial family with distinct sporulation behavior and unique specialized metabolism.</title>
        <authorList>
            <person name="Garcia R."/>
            <person name="Popoff A."/>
            <person name="Bader C.D."/>
            <person name="Loehr J."/>
            <person name="Walesch S."/>
            <person name="Walt C."/>
            <person name="Boldt J."/>
            <person name="Bunk B."/>
            <person name="Haeckl F.J.F.P.J."/>
            <person name="Gunesch A.P."/>
            <person name="Birkelbach J."/>
            <person name="Nuebel U."/>
            <person name="Pietschmann T."/>
            <person name="Bach T."/>
            <person name="Mueller R."/>
        </authorList>
    </citation>
    <scope>NUCLEOTIDE SEQUENCE [LARGE SCALE GENOMIC DNA]</scope>
    <source>
        <strain evidence="1 2">MSr11954</strain>
    </source>
</reference>
<organism evidence="1 2">
    <name type="scientific">Pendulispora albinea</name>
    <dbReference type="NCBI Taxonomy" id="2741071"/>
    <lineage>
        <taxon>Bacteria</taxon>
        <taxon>Pseudomonadati</taxon>
        <taxon>Myxococcota</taxon>
        <taxon>Myxococcia</taxon>
        <taxon>Myxococcales</taxon>
        <taxon>Sorangiineae</taxon>
        <taxon>Pendulisporaceae</taxon>
        <taxon>Pendulispora</taxon>
    </lineage>
</organism>
<dbReference type="Proteomes" id="UP001370348">
    <property type="component" value="Chromosome"/>
</dbReference>
<keyword evidence="2" id="KW-1185">Reference proteome</keyword>
<evidence type="ECO:0000313" key="1">
    <source>
        <dbReference type="EMBL" id="WXB11796.1"/>
    </source>
</evidence>
<sequence length="114" mass="12831">MSYSVHIVGRETQAKYEAAKSPAFFENEHNLVPFDEPTLEELVNAMELRGFVEGKADKRGRVFSHSDWGAEARLTKRALYLSASGDGIFEITMFGSELANEKLAKFDPQEASWE</sequence>
<dbReference type="EMBL" id="CP089984">
    <property type="protein sequence ID" value="WXB11796.1"/>
    <property type="molecule type" value="Genomic_DNA"/>
</dbReference>
<proteinExistence type="predicted"/>
<name>A0ABZ2LLJ4_9BACT</name>
<accession>A0ABZ2LLJ4</accession>
<evidence type="ECO:0000313" key="2">
    <source>
        <dbReference type="Proteomes" id="UP001370348"/>
    </source>
</evidence>
<gene>
    <name evidence="1" type="ORF">LZC94_28545</name>
</gene>
<dbReference type="RefSeq" id="WP_394821416.1">
    <property type="nucleotide sequence ID" value="NZ_CP089984.1"/>
</dbReference>
<protein>
    <submittedName>
        <fullName evidence="1">Uncharacterized protein</fullName>
    </submittedName>
</protein>